<comment type="caution">
    <text evidence="1">The sequence shown here is derived from an EMBL/GenBank/DDBJ whole genome shotgun (WGS) entry which is preliminary data.</text>
</comment>
<evidence type="ECO:0000313" key="2">
    <source>
        <dbReference type="Proteomes" id="UP001500840"/>
    </source>
</evidence>
<organism evidence="1 2">
    <name type="scientific">Novipirellula rosea</name>
    <dbReference type="NCBI Taxonomy" id="1031540"/>
    <lineage>
        <taxon>Bacteria</taxon>
        <taxon>Pseudomonadati</taxon>
        <taxon>Planctomycetota</taxon>
        <taxon>Planctomycetia</taxon>
        <taxon>Pirellulales</taxon>
        <taxon>Pirellulaceae</taxon>
        <taxon>Novipirellula</taxon>
    </lineage>
</organism>
<sequence>MLDGTHPPAYDDREDGARHLFRAPTGFEMEVDFYNVNAGEEFEHDSKRYRKLDDRRAMLIDRSTSDRRVIHLMPESRVQTVKRGT</sequence>
<reference evidence="2" key="1">
    <citation type="journal article" date="2019" name="Int. J. Syst. Evol. Microbiol.">
        <title>The Global Catalogue of Microorganisms (GCM) 10K type strain sequencing project: providing services to taxonomists for standard genome sequencing and annotation.</title>
        <authorList>
            <consortium name="The Broad Institute Genomics Platform"/>
            <consortium name="The Broad Institute Genome Sequencing Center for Infectious Disease"/>
            <person name="Wu L."/>
            <person name="Ma J."/>
        </authorList>
    </citation>
    <scope>NUCLEOTIDE SEQUENCE [LARGE SCALE GENOMIC DNA]</scope>
    <source>
        <strain evidence="2">JCM 17759</strain>
    </source>
</reference>
<proteinExistence type="predicted"/>
<keyword evidence="2" id="KW-1185">Reference proteome</keyword>
<dbReference type="Proteomes" id="UP001500840">
    <property type="component" value="Unassembled WGS sequence"/>
</dbReference>
<evidence type="ECO:0000313" key="1">
    <source>
        <dbReference type="EMBL" id="GAA4460236.1"/>
    </source>
</evidence>
<accession>A0ABP8N6R4</accession>
<name>A0ABP8N6R4_9BACT</name>
<gene>
    <name evidence="1" type="ORF">GCM10023156_41000</name>
</gene>
<protein>
    <submittedName>
        <fullName evidence="1">Uncharacterized protein</fullName>
    </submittedName>
</protein>
<dbReference type="EMBL" id="BAABGA010000049">
    <property type="protein sequence ID" value="GAA4460236.1"/>
    <property type="molecule type" value="Genomic_DNA"/>
</dbReference>